<evidence type="ECO:0000256" key="1">
    <source>
        <dbReference type="SAM" id="Phobius"/>
    </source>
</evidence>
<accession>A0AAN9SKW3</accession>
<dbReference type="EMBL" id="JAYMYS010000004">
    <property type="protein sequence ID" value="KAK7395207.1"/>
    <property type="molecule type" value="Genomic_DNA"/>
</dbReference>
<name>A0AAN9SKW3_PSOTE</name>
<keyword evidence="1" id="KW-0472">Membrane</keyword>
<organism evidence="2 3">
    <name type="scientific">Psophocarpus tetragonolobus</name>
    <name type="common">Winged bean</name>
    <name type="synonym">Dolichos tetragonolobus</name>
    <dbReference type="NCBI Taxonomy" id="3891"/>
    <lineage>
        <taxon>Eukaryota</taxon>
        <taxon>Viridiplantae</taxon>
        <taxon>Streptophyta</taxon>
        <taxon>Embryophyta</taxon>
        <taxon>Tracheophyta</taxon>
        <taxon>Spermatophyta</taxon>
        <taxon>Magnoliopsida</taxon>
        <taxon>eudicotyledons</taxon>
        <taxon>Gunneridae</taxon>
        <taxon>Pentapetalae</taxon>
        <taxon>rosids</taxon>
        <taxon>fabids</taxon>
        <taxon>Fabales</taxon>
        <taxon>Fabaceae</taxon>
        <taxon>Papilionoideae</taxon>
        <taxon>50 kb inversion clade</taxon>
        <taxon>NPAAA clade</taxon>
        <taxon>indigoferoid/millettioid clade</taxon>
        <taxon>Phaseoleae</taxon>
        <taxon>Psophocarpus</taxon>
    </lineage>
</organism>
<keyword evidence="3" id="KW-1185">Reference proteome</keyword>
<feature type="transmembrane region" description="Helical" evidence="1">
    <location>
        <begin position="6"/>
        <end position="25"/>
    </location>
</feature>
<evidence type="ECO:0000313" key="3">
    <source>
        <dbReference type="Proteomes" id="UP001386955"/>
    </source>
</evidence>
<evidence type="ECO:0000313" key="2">
    <source>
        <dbReference type="EMBL" id="KAK7395207.1"/>
    </source>
</evidence>
<reference evidence="2 3" key="1">
    <citation type="submission" date="2024-01" db="EMBL/GenBank/DDBJ databases">
        <title>The genomes of 5 underutilized Papilionoideae crops provide insights into root nodulation and disease resistanc.</title>
        <authorList>
            <person name="Jiang F."/>
        </authorList>
    </citation>
    <scope>NUCLEOTIDE SEQUENCE [LARGE SCALE GENOMIC DNA]</scope>
    <source>
        <strain evidence="2">DUOXIRENSHENG_FW03</strain>
        <tissue evidence="2">Leaves</tissue>
    </source>
</reference>
<protein>
    <submittedName>
        <fullName evidence="2">Uncharacterized protein</fullName>
    </submittedName>
</protein>
<dbReference type="Proteomes" id="UP001386955">
    <property type="component" value="Unassembled WGS sequence"/>
</dbReference>
<gene>
    <name evidence="2" type="ORF">VNO78_15755</name>
</gene>
<keyword evidence="1" id="KW-0812">Transmembrane</keyword>
<comment type="caution">
    <text evidence="2">The sequence shown here is derived from an EMBL/GenBank/DDBJ whole genome shotgun (WGS) entry which is preliminary data.</text>
</comment>
<keyword evidence="1" id="KW-1133">Transmembrane helix</keyword>
<sequence>MAPQWANMQWVIFIVGLSHALVSLLRNRKWNVFAFNSNPQLSFNSSDLAASVLNGSFYAKQQPSGDCAESDYIKVAHEVNIVDSIAIWKALKNIRVVITQPDEWYETEINRMEIRDKANKEGRDGGNHGQV</sequence>
<dbReference type="AlphaFoldDB" id="A0AAN9SKW3"/>
<proteinExistence type="predicted"/>